<evidence type="ECO:0000313" key="2">
    <source>
        <dbReference type="Proteomes" id="UP000582090"/>
    </source>
</evidence>
<dbReference type="AlphaFoldDB" id="A0A7W6CMC4"/>
<gene>
    <name evidence="1" type="ORF">GGQ67_000242</name>
</gene>
<dbReference type="RefSeq" id="WP_183898353.1">
    <property type="nucleotide sequence ID" value="NZ_JACIDW010000001.1"/>
</dbReference>
<sequence length="96" mass="11010">MSWRESNTPRLSALAVAEVHFPDQASRVRHLYQVSDAFRSMCDDLAVILETLTHLDDLPRAEREVRRQEYKELEKALLSEIGEALSQSNVVSLKRS</sequence>
<proteinExistence type="predicted"/>
<keyword evidence="2" id="KW-1185">Reference proteome</keyword>
<dbReference type="EMBL" id="JACIDW010000001">
    <property type="protein sequence ID" value="MBB3962624.1"/>
    <property type="molecule type" value="Genomic_DNA"/>
</dbReference>
<comment type="caution">
    <text evidence="1">The sequence shown here is derived from an EMBL/GenBank/DDBJ whole genome shotgun (WGS) entry which is preliminary data.</text>
</comment>
<reference evidence="1 2" key="1">
    <citation type="submission" date="2020-08" db="EMBL/GenBank/DDBJ databases">
        <title>Genomic Encyclopedia of Type Strains, Phase IV (KMG-IV): sequencing the most valuable type-strain genomes for metagenomic binning, comparative biology and taxonomic classification.</title>
        <authorList>
            <person name="Goeker M."/>
        </authorList>
    </citation>
    <scope>NUCLEOTIDE SEQUENCE [LARGE SCALE GENOMIC DNA]</scope>
    <source>
        <strain evidence="1 2">DSM 26575</strain>
    </source>
</reference>
<accession>A0A7W6CMC4</accession>
<name>A0A7W6CMC4_9HYPH</name>
<evidence type="ECO:0000313" key="1">
    <source>
        <dbReference type="EMBL" id="MBB3962624.1"/>
    </source>
</evidence>
<organism evidence="1 2">
    <name type="scientific">Rhizobium metallidurans</name>
    <dbReference type="NCBI Taxonomy" id="1265931"/>
    <lineage>
        <taxon>Bacteria</taxon>
        <taxon>Pseudomonadati</taxon>
        <taxon>Pseudomonadota</taxon>
        <taxon>Alphaproteobacteria</taxon>
        <taxon>Hyphomicrobiales</taxon>
        <taxon>Rhizobiaceae</taxon>
        <taxon>Rhizobium/Agrobacterium group</taxon>
        <taxon>Rhizobium</taxon>
    </lineage>
</organism>
<dbReference type="Proteomes" id="UP000582090">
    <property type="component" value="Unassembled WGS sequence"/>
</dbReference>
<protein>
    <submittedName>
        <fullName evidence="1">Uncharacterized protein</fullName>
    </submittedName>
</protein>